<accession>A0A672T2R1</accession>
<keyword evidence="3 9" id="KW-0436">Ligase</keyword>
<comment type="similarity">
    <text evidence="2 9">Belongs to the CTP synthase family.</text>
</comment>
<dbReference type="GO" id="GO:0097268">
    <property type="term" value="C:cytoophidium"/>
    <property type="evidence" value="ECO:0007669"/>
    <property type="project" value="TreeGrafter"/>
</dbReference>
<dbReference type="InterPro" id="IPR004468">
    <property type="entry name" value="CTP_synthase"/>
</dbReference>
<evidence type="ECO:0000313" key="12">
    <source>
        <dbReference type="Ensembl" id="ENSSGRP00000107755.1"/>
    </source>
</evidence>
<dbReference type="PANTHER" id="PTHR11550">
    <property type="entry name" value="CTP SYNTHASE"/>
    <property type="match status" value="1"/>
</dbReference>
<dbReference type="InterPro" id="IPR029062">
    <property type="entry name" value="Class_I_gatase-like"/>
</dbReference>
<evidence type="ECO:0000256" key="4">
    <source>
        <dbReference type="ARBA" id="ARBA00022741"/>
    </source>
</evidence>
<dbReference type="UniPathway" id="UPA00159">
    <property type="reaction ID" value="UER00277"/>
</dbReference>
<dbReference type="Proteomes" id="UP000472262">
    <property type="component" value="Unassembled WGS sequence"/>
</dbReference>
<dbReference type="Gene3D" id="3.40.50.300">
    <property type="entry name" value="P-loop containing nucleotide triphosphate hydrolases"/>
    <property type="match status" value="1"/>
</dbReference>
<keyword evidence="5 9" id="KW-0067">ATP-binding</keyword>
<comment type="function">
    <text evidence="9">Catalyzes the ATP-dependent amination of UTP to CTP with either L-glutamine or ammonia as the source of nitrogen.</text>
</comment>
<evidence type="ECO:0000256" key="5">
    <source>
        <dbReference type="ARBA" id="ARBA00022840"/>
    </source>
</evidence>
<sequence>MKYILVTGGVISGIGKGIIASSVGTILKSCGLRVTAIKIDPYINIDAGTFSPYEHGEVFVLDDGGEVDLDLGNYERFLDIRLTKDNNLTTGKIYQSVINKERRGDYLGKTVQVVPHITDAIQEWVMRQAQVPVDDDGVEPQVCVIELGGTVGDIESMPFIEAFRQFQFKVKRENFCNIHVSLVPQPSATGEQKTKPTQNSVRELRGLGLSPDLIMCRCSTPLENSVKEKISMFCHVEPEQVSLDHTGLKTTEAAEITYVDSADLEASALQEEPVRYHEAWQKLCSANGILVPGGFGVRGTEGKIQAISWARKQKKPFLGVCLGMQLAVCEFARNMLDWKDANSTEFDPETKHPVVIDMPEHNPGQMGGTMRLGKRRTIFKTQNSILRKLYGDVDYVEERHRHRFEVNPELKQHFEEKGFRFVGQDVEGERMEVIELDDHPYFVGVQYHPEFTSRPIKPSPPYFGLLLAAAGRLPGYLQKGCRLSPRYLHEGKMSVKKT</sequence>
<dbReference type="FunFam" id="3.40.50.880:FF:000005">
    <property type="entry name" value="CTP synthase"/>
    <property type="match status" value="1"/>
</dbReference>
<evidence type="ECO:0000259" key="11">
    <source>
        <dbReference type="Pfam" id="PF06418"/>
    </source>
</evidence>
<evidence type="ECO:0000256" key="7">
    <source>
        <dbReference type="ARBA" id="ARBA00022975"/>
    </source>
</evidence>
<dbReference type="GO" id="GO:0005737">
    <property type="term" value="C:cytoplasm"/>
    <property type="evidence" value="ECO:0007669"/>
    <property type="project" value="TreeGrafter"/>
</dbReference>
<keyword evidence="6 9" id="KW-0315">Glutamine amidotransferase</keyword>
<name>A0A672T2R1_SINGR</name>
<evidence type="ECO:0000256" key="1">
    <source>
        <dbReference type="ARBA" id="ARBA00005171"/>
    </source>
</evidence>
<keyword evidence="7 9" id="KW-0665">Pyrimidine biosynthesis</keyword>
<dbReference type="SUPFAM" id="SSF52540">
    <property type="entry name" value="P-loop containing nucleoside triphosphate hydrolases"/>
    <property type="match status" value="1"/>
</dbReference>
<dbReference type="SUPFAM" id="SSF52317">
    <property type="entry name" value="Class I glutamine amidotransferase-like"/>
    <property type="match status" value="1"/>
</dbReference>
<dbReference type="InterPro" id="IPR017926">
    <property type="entry name" value="GATASE"/>
</dbReference>
<comment type="catalytic activity">
    <reaction evidence="8 9">
        <text>UTP + L-glutamine + ATP + H2O = CTP + L-glutamate + ADP + phosphate + 2 H(+)</text>
        <dbReference type="Rhea" id="RHEA:26426"/>
        <dbReference type="ChEBI" id="CHEBI:15377"/>
        <dbReference type="ChEBI" id="CHEBI:15378"/>
        <dbReference type="ChEBI" id="CHEBI:29985"/>
        <dbReference type="ChEBI" id="CHEBI:30616"/>
        <dbReference type="ChEBI" id="CHEBI:37563"/>
        <dbReference type="ChEBI" id="CHEBI:43474"/>
        <dbReference type="ChEBI" id="CHEBI:46398"/>
        <dbReference type="ChEBI" id="CHEBI:58359"/>
        <dbReference type="ChEBI" id="CHEBI:456216"/>
        <dbReference type="EC" id="6.3.4.2"/>
    </reaction>
</comment>
<gene>
    <name evidence="12" type="primary">ctps1a</name>
</gene>
<dbReference type="PANTHER" id="PTHR11550:SF0">
    <property type="entry name" value="CTP SYNTHASE-RELATED"/>
    <property type="match status" value="1"/>
</dbReference>
<dbReference type="CDD" id="cd01746">
    <property type="entry name" value="GATase1_CTP_Synthase"/>
    <property type="match status" value="1"/>
</dbReference>
<dbReference type="FunFam" id="3.40.50.300:FF:000207">
    <property type="entry name" value="CTP synthase"/>
    <property type="match status" value="1"/>
</dbReference>
<proteinExistence type="inferred from homology"/>
<dbReference type="Pfam" id="PF00117">
    <property type="entry name" value="GATase"/>
    <property type="match status" value="1"/>
</dbReference>
<dbReference type="InterPro" id="IPR027417">
    <property type="entry name" value="P-loop_NTPase"/>
</dbReference>
<dbReference type="Gene3D" id="3.40.50.880">
    <property type="match status" value="1"/>
</dbReference>
<evidence type="ECO:0000259" key="10">
    <source>
        <dbReference type="Pfam" id="PF00117"/>
    </source>
</evidence>
<dbReference type="Ensembl" id="ENSSGRT00000114486.1">
    <property type="protein sequence ID" value="ENSSGRP00000107755.1"/>
    <property type="gene ID" value="ENSSGRG00000053101.1"/>
</dbReference>
<evidence type="ECO:0000256" key="6">
    <source>
        <dbReference type="ARBA" id="ARBA00022962"/>
    </source>
</evidence>
<dbReference type="NCBIfam" id="NF003792">
    <property type="entry name" value="PRK05380.1"/>
    <property type="match status" value="1"/>
</dbReference>
<reference evidence="12" key="1">
    <citation type="submission" date="2025-08" db="UniProtKB">
        <authorList>
            <consortium name="Ensembl"/>
        </authorList>
    </citation>
    <scope>IDENTIFICATION</scope>
</reference>
<dbReference type="GO" id="GO:0019856">
    <property type="term" value="P:pyrimidine nucleobase biosynthetic process"/>
    <property type="evidence" value="ECO:0007669"/>
    <property type="project" value="TreeGrafter"/>
</dbReference>
<dbReference type="GO" id="GO:0003883">
    <property type="term" value="F:CTP synthase activity"/>
    <property type="evidence" value="ECO:0007669"/>
    <property type="project" value="UniProtKB-UniRule"/>
</dbReference>
<comment type="pathway">
    <text evidence="1 9">Pyrimidine metabolism; CTP biosynthesis via de novo pathway; CTP from UDP: step 2/2.</text>
</comment>
<dbReference type="InterPro" id="IPR017456">
    <property type="entry name" value="CTP_synthase_N"/>
</dbReference>
<evidence type="ECO:0000256" key="9">
    <source>
        <dbReference type="RuleBase" id="RU810713"/>
    </source>
</evidence>
<dbReference type="AlphaFoldDB" id="A0A672T2R1"/>
<feature type="domain" description="CTP synthase N-terminal" evidence="11">
    <location>
        <begin position="2"/>
        <end position="242"/>
    </location>
</feature>
<dbReference type="CDD" id="cd03113">
    <property type="entry name" value="CTPS_N"/>
    <property type="match status" value="1"/>
</dbReference>
<evidence type="ECO:0000256" key="2">
    <source>
        <dbReference type="ARBA" id="ARBA00007533"/>
    </source>
</evidence>
<reference evidence="12" key="2">
    <citation type="submission" date="2025-09" db="UniProtKB">
        <authorList>
            <consortium name="Ensembl"/>
        </authorList>
    </citation>
    <scope>IDENTIFICATION</scope>
</reference>
<dbReference type="InterPro" id="IPR033828">
    <property type="entry name" value="GATase1_CTP_Synthase"/>
</dbReference>
<dbReference type="GO" id="GO:0044210">
    <property type="term" value="P:'de novo' CTP biosynthetic process"/>
    <property type="evidence" value="ECO:0007669"/>
    <property type="project" value="UniProtKB-UniRule"/>
</dbReference>
<evidence type="ECO:0000256" key="8">
    <source>
        <dbReference type="ARBA" id="ARBA00047781"/>
    </source>
</evidence>
<organism evidence="12 13">
    <name type="scientific">Sinocyclocheilus grahami</name>
    <name type="common">Dianchi golden-line fish</name>
    <name type="synonym">Barbus grahami</name>
    <dbReference type="NCBI Taxonomy" id="75366"/>
    <lineage>
        <taxon>Eukaryota</taxon>
        <taxon>Metazoa</taxon>
        <taxon>Chordata</taxon>
        <taxon>Craniata</taxon>
        <taxon>Vertebrata</taxon>
        <taxon>Euteleostomi</taxon>
        <taxon>Actinopterygii</taxon>
        <taxon>Neopterygii</taxon>
        <taxon>Teleostei</taxon>
        <taxon>Ostariophysi</taxon>
        <taxon>Cypriniformes</taxon>
        <taxon>Cyprinidae</taxon>
        <taxon>Cyprininae</taxon>
        <taxon>Sinocyclocheilus</taxon>
    </lineage>
</organism>
<keyword evidence="4 9" id="KW-0547">Nucleotide-binding</keyword>
<protein>
    <recommendedName>
        <fullName evidence="9">CTP synthase</fullName>
        <ecNumber evidence="9">6.3.4.2</ecNumber>
    </recommendedName>
    <alternativeName>
        <fullName evidence="9">UTP--ammonia ligase</fullName>
    </alternativeName>
</protein>
<evidence type="ECO:0000313" key="13">
    <source>
        <dbReference type="Proteomes" id="UP000472262"/>
    </source>
</evidence>
<keyword evidence="13" id="KW-1185">Reference proteome</keyword>
<dbReference type="PROSITE" id="PS51273">
    <property type="entry name" value="GATASE_TYPE_1"/>
    <property type="match status" value="1"/>
</dbReference>
<dbReference type="Pfam" id="PF06418">
    <property type="entry name" value="CTP_synth_N"/>
    <property type="match status" value="1"/>
</dbReference>
<dbReference type="EC" id="6.3.4.2" evidence="9"/>
<dbReference type="GO" id="GO:0042802">
    <property type="term" value="F:identical protein binding"/>
    <property type="evidence" value="ECO:0007669"/>
    <property type="project" value="TreeGrafter"/>
</dbReference>
<evidence type="ECO:0000256" key="3">
    <source>
        <dbReference type="ARBA" id="ARBA00022598"/>
    </source>
</evidence>
<dbReference type="GO" id="GO:0005524">
    <property type="term" value="F:ATP binding"/>
    <property type="evidence" value="ECO:0007669"/>
    <property type="project" value="UniProtKB-KW"/>
</dbReference>
<feature type="domain" description="Glutamine amidotransferase" evidence="10">
    <location>
        <begin position="276"/>
        <end position="460"/>
    </location>
</feature>